<feature type="region of interest" description="Disordered" evidence="2">
    <location>
        <begin position="111"/>
        <end position="198"/>
    </location>
</feature>
<accession>A0A165QLZ1</accession>
<evidence type="ECO:0000256" key="1">
    <source>
        <dbReference type="PROSITE-ProRule" id="PRU00042"/>
    </source>
</evidence>
<keyword evidence="1" id="KW-0862">Zinc</keyword>
<dbReference type="SUPFAM" id="SSF57667">
    <property type="entry name" value="beta-beta-alpha zinc fingers"/>
    <property type="match status" value="1"/>
</dbReference>
<dbReference type="EMBL" id="KV425882">
    <property type="protein sequence ID" value="KZW03807.1"/>
    <property type="molecule type" value="Genomic_DNA"/>
</dbReference>
<feature type="domain" description="C2H2-type" evidence="3">
    <location>
        <begin position="199"/>
        <end position="221"/>
    </location>
</feature>
<feature type="compositionally biased region" description="Acidic residues" evidence="2">
    <location>
        <begin position="140"/>
        <end position="154"/>
    </location>
</feature>
<feature type="compositionally biased region" description="Basic and acidic residues" evidence="2">
    <location>
        <begin position="121"/>
        <end position="131"/>
    </location>
</feature>
<evidence type="ECO:0000313" key="5">
    <source>
        <dbReference type="Proteomes" id="UP000077266"/>
    </source>
</evidence>
<proteinExistence type="predicted"/>
<name>A0A165QLZ1_EXIGL</name>
<sequence length="286" mass="31020">MDDPFAAFLDGSLAPDASVVTEPSLPFNGHFSAQGSCVDPAALYAQLAPSQMVYPITLSSALLNFPPAQDGILHFGHVDAVEDDAVFDANLSAYDAEDSEDDTCDVDHVVPKVEPTPEQLPRAESDNKKGGSVEVPETVPDAEPDMSDDGDDGDGEYHPHSGRAPTRVLRPRAAARRKASNPYPSPAPSRGEDDSEHGIQCQKCVRRFKRPAELVRHASLHLPVAEQTVVCGICDKAFKGKRKDALRRHQMSTRACLDLQEQYSDKELEAMGCVTRAGRANSRSRT</sequence>
<dbReference type="OrthoDB" id="3323720at2759"/>
<dbReference type="InParanoid" id="A0A165QLZ1"/>
<organism evidence="4 5">
    <name type="scientific">Exidia glandulosa HHB12029</name>
    <dbReference type="NCBI Taxonomy" id="1314781"/>
    <lineage>
        <taxon>Eukaryota</taxon>
        <taxon>Fungi</taxon>
        <taxon>Dikarya</taxon>
        <taxon>Basidiomycota</taxon>
        <taxon>Agaricomycotina</taxon>
        <taxon>Agaricomycetes</taxon>
        <taxon>Auriculariales</taxon>
        <taxon>Exidiaceae</taxon>
        <taxon>Exidia</taxon>
    </lineage>
</organism>
<evidence type="ECO:0000259" key="3">
    <source>
        <dbReference type="PROSITE" id="PS50157"/>
    </source>
</evidence>
<feature type="compositionally biased region" description="Basic residues" evidence="2">
    <location>
        <begin position="169"/>
        <end position="179"/>
    </location>
</feature>
<dbReference type="GO" id="GO:0008270">
    <property type="term" value="F:zinc ion binding"/>
    <property type="evidence" value="ECO:0007669"/>
    <property type="project" value="UniProtKB-KW"/>
</dbReference>
<reference evidence="4 5" key="1">
    <citation type="journal article" date="2016" name="Mol. Biol. Evol.">
        <title>Comparative Genomics of Early-Diverging Mushroom-Forming Fungi Provides Insights into the Origins of Lignocellulose Decay Capabilities.</title>
        <authorList>
            <person name="Nagy L.G."/>
            <person name="Riley R."/>
            <person name="Tritt A."/>
            <person name="Adam C."/>
            <person name="Daum C."/>
            <person name="Floudas D."/>
            <person name="Sun H."/>
            <person name="Yadav J.S."/>
            <person name="Pangilinan J."/>
            <person name="Larsson K.H."/>
            <person name="Matsuura K."/>
            <person name="Barry K."/>
            <person name="Labutti K."/>
            <person name="Kuo R."/>
            <person name="Ohm R.A."/>
            <person name="Bhattacharya S.S."/>
            <person name="Shirouzu T."/>
            <person name="Yoshinaga Y."/>
            <person name="Martin F.M."/>
            <person name="Grigoriev I.V."/>
            <person name="Hibbett D.S."/>
        </authorList>
    </citation>
    <scope>NUCLEOTIDE SEQUENCE [LARGE SCALE GENOMIC DNA]</scope>
    <source>
        <strain evidence="4 5">HHB12029</strain>
    </source>
</reference>
<evidence type="ECO:0000313" key="4">
    <source>
        <dbReference type="EMBL" id="KZW03807.1"/>
    </source>
</evidence>
<dbReference type="Proteomes" id="UP000077266">
    <property type="component" value="Unassembled WGS sequence"/>
</dbReference>
<protein>
    <recommendedName>
        <fullName evidence="3">C2H2-type domain-containing protein</fullName>
    </recommendedName>
</protein>
<evidence type="ECO:0000256" key="2">
    <source>
        <dbReference type="SAM" id="MobiDB-lite"/>
    </source>
</evidence>
<dbReference type="Pfam" id="PF00096">
    <property type="entry name" value="zf-C2H2"/>
    <property type="match status" value="1"/>
</dbReference>
<dbReference type="InterPro" id="IPR013087">
    <property type="entry name" value="Znf_C2H2_type"/>
</dbReference>
<dbReference type="Gene3D" id="3.30.160.60">
    <property type="entry name" value="Classic Zinc Finger"/>
    <property type="match status" value="1"/>
</dbReference>
<dbReference type="InterPro" id="IPR036236">
    <property type="entry name" value="Znf_C2H2_sf"/>
</dbReference>
<keyword evidence="1" id="KW-0479">Metal-binding</keyword>
<keyword evidence="5" id="KW-1185">Reference proteome</keyword>
<dbReference type="PROSITE" id="PS00028">
    <property type="entry name" value="ZINC_FINGER_C2H2_1"/>
    <property type="match status" value="1"/>
</dbReference>
<dbReference type="PROSITE" id="PS50157">
    <property type="entry name" value="ZINC_FINGER_C2H2_2"/>
    <property type="match status" value="1"/>
</dbReference>
<gene>
    <name evidence="4" type="ORF">EXIGLDRAFT_3898</name>
</gene>
<keyword evidence="1" id="KW-0863">Zinc-finger</keyword>
<dbReference type="AlphaFoldDB" id="A0A165QLZ1"/>